<comment type="caution">
    <text evidence="2">The sequence shown here is derived from an EMBL/GenBank/DDBJ whole genome shotgun (WGS) entry which is preliminary data.</text>
</comment>
<dbReference type="Proteomes" id="UP001632038">
    <property type="component" value="Unassembled WGS sequence"/>
</dbReference>
<reference evidence="3" key="1">
    <citation type="journal article" date="2024" name="IScience">
        <title>Strigolactones Initiate the Formation of Haustorium-like Structures in Castilleja.</title>
        <authorList>
            <person name="Buerger M."/>
            <person name="Peterson D."/>
            <person name="Chory J."/>
        </authorList>
    </citation>
    <scope>NUCLEOTIDE SEQUENCE [LARGE SCALE GENOMIC DNA]</scope>
</reference>
<keyword evidence="3" id="KW-1185">Reference proteome</keyword>
<dbReference type="PANTHER" id="PTHR44259:SF37">
    <property type="entry name" value="DUF1618 DOMAIN-CONTAINING PROTEIN"/>
    <property type="match status" value="1"/>
</dbReference>
<evidence type="ECO:0000313" key="2">
    <source>
        <dbReference type="EMBL" id="KAL3629493.1"/>
    </source>
</evidence>
<evidence type="ECO:0000259" key="1">
    <source>
        <dbReference type="Pfam" id="PF03478"/>
    </source>
</evidence>
<evidence type="ECO:0000313" key="3">
    <source>
        <dbReference type="Proteomes" id="UP001632038"/>
    </source>
</evidence>
<dbReference type="PANTHER" id="PTHR44259">
    <property type="entry name" value="OS07G0183000 PROTEIN-RELATED"/>
    <property type="match status" value="1"/>
</dbReference>
<organism evidence="2 3">
    <name type="scientific">Castilleja foliolosa</name>
    <dbReference type="NCBI Taxonomy" id="1961234"/>
    <lineage>
        <taxon>Eukaryota</taxon>
        <taxon>Viridiplantae</taxon>
        <taxon>Streptophyta</taxon>
        <taxon>Embryophyta</taxon>
        <taxon>Tracheophyta</taxon>
        <taxon>Spermatophyta</taxon>
        <taxon>Magnoliopsida</taxon>
        <taxon>eudicotyledons</taxon>
        <taxon>Gunneridae</taxon>
        <taxon>Pentapetalae</taxon>
        <taxon>asterids</taxon>
        <taxon>lamiids</taxon>
        <taxon>Lamiales</taxon>
        <taxon>Orobanchaceae</taxon>
        <taxon>Pedicularideae</taxon>
        <taxon>Castillejinae</taxon>
        <taxon>Castilleja</taxon>
    </lineage>
</organism>
<sequence length="429" mass="48296">MAFSSSPLLRLISPKGIVGSSFNYCNFVKWSGASWFNQRGVGTATTASEAFRNQDSPPWLMLPPELESGTTNYKFYSLADNKVETPIPSDVIGNLRLTCRGSSHGWLALLSQHNDGFFLYNPISRRHIKLPSVLNLPTFPYYNILTPARYVSKVILSCSPDEDEENCRVVIMRPCGNAPAFCCPGRSKDWTLMLDENRDKRFYDDCVYSSRQNLFFGLTGNLVLESWDLGDPSSPKLIKYDDVGLYQYVHISSLERSSGVMYGRVEHLVLANEDDLLYLVQKIMPCVGPDGSCFDETDERCPDNYRYMTIGFDIWKYYPEEQKFKYLDSSSLGGLAIFVGLHNHSVAIQASEFPEVKPDSVYFTDGLVAGKLGGDESDDDIEWSGGGGHDIGIYNYKDKTVSSCYYPCDVRSLKNILPAPIWFFPSRTD</sequence>
<dbReference type="EMBL" id="JAVIJP010000034">
    <property type="protein sequence ID" value="KAL3629493.1"/>
    <property type="molecule type" value="Genomic_DNA"/>
</dbReference>
<dbReference type="AlphaFoldDB" id="A0ABD3CIP4"/>
<dbReference type="InterPro" id="IPR005174">
    <property type="entry name" value="KIB1-4_b-propeller"/>
</dbReference>
<accession>A0ABD3CIP4</accession>
<gene>
    <name evidence="2" type="ORF">CASFOL_026715</name>
</gene>
<dbReference type="Pfam" id="PF03478">
    <property type="entry name" value="Beta-prop_KIB1-4"/>
    <property type="match status" value="1"/>
</dbReference>
<protein>
    <recommendedName>
        <fullName evidence="1">KIB1-4 beta-propeller domain-containing protein</fullName>
    </recommendedName>
</protein>
<proteinExistence type="predicted"/>
<name>A0ABD3CIP4_9LAMI</name>
<dbReference type="InterPro" id="IPR050942">
    <property type="entry name" value="F-box_BR-signaling"/>
</dbReference>
<feature type="domain" description="KIB1-4 beta-propeller" evidence="1">
    <location>
        <begin position="75"/>
        <end position="395"/>
    </location>
</feature>